<evidence type="ECO:0000256" key="4">
    <source>
        <dbReference type="ARBA" id="ARBA00022475"/>
    </source>
</evidence>
<protein>
    <recommendedName>
        <fullName evidence="8">Transport permease protein</fullName>
    </recommendedName>
</protein>
<dbReference type="OrthoDB" id="266913at2"/>
<feature type="transmembrane region" description="Helical" evidence="8">
    <location>
        <begin position="296"/>
        <end position="314"/>
    </location>
</feature>
<dbReference type="InterPro" id="IPR000412">
    <property type="entry name" value="ABC_2_transport"/>
</dbReference>
<feature type="transmembrane region" description="Helical" evidence="8">
    <location>
        <begin position="262"/>
        <end position="284"/>
    </location>
</feature>
<dbReference type="InterPro" id="IPR013525">
    <property type="entry name" value="ABC2_TM"/>
</dbReference>
<evidence type="ECO:0000256" key="8">
    <source>
        <dbReference type="RuleBase" id="RU361157"/>
    </source>
</evidence>
<comment type="subcellular location">
    <subcellularLocation>
        <location evidence="1 8">Cell membrane</location>
        <topology evidence="1 8">Multi-pass membrane protein</topology>
    </subcellularLocation>
</comment>
<comment type="similarity">
    <text evidence="2 8">Belongs to the ABC-2 integral membrane protein family.</text>
</comment>
<evidence type="ECO:0000256" key="3">
    <source>
        <dbReference type="ARBA" id="ARBA00022448"/>
    </source>
</evidence>
<dbReference type="GO" id="GO:0140359">
    <property type="term" value="F:ABC-type transporter activity"/>
    <property type="evidence" value="ECO:0007669"/>
    <property type="project" value="InterPro"/>
</dbReference>
<feature type="transmembrane region" description="Helical" evidence="8">
    <location>
        <begin position="226"/>
        <end position="250"/>
    </location>
</feature>
<dbReference type="Gene3D" id="3.40.1710.10">
    <property type="entry name" value="abc type-2 transporter like domain"/>
    <property type="match status" value="1"/>
</dbReference>
<evidence type="ECO:0000313" key="11">
    <source>
        <dbReference type="Proteomes" id="UP000019681"/>
    </source>
</evidence>
<feature type="transmembrane region" description="Helical" evidence="8">
    <location>
        <begin position="187"/>
        <end position="206"/>
    </location>
</feature>
<evidence type="ECO:0000256" key="6">
    <source>
        <dbReference type="ARBA" id="ARBA00022989"/>
    </source>
</evidence>
<dbReference type="PANTHER" id="PTHR30294:SF45">
    <property type="entry name" value="LINEARMYCIN RESISTANCE PERMEASE PROTEIN LNRN"/>
    <property type="match status" value="1"/>
</dbReference>
<keyword evidence="11" id="KW-1185">Reference proteome</keyword>
<keyword evidence="7 8" id="KW-0472">Membrane</keyword>
<dbReference type="PROSITE" id="PS51012">
    <property type="entry name" value="ABC_TM2"/>
    <property type="match status" value="1"/>
</dbReference>
<dbReference type="AlphaFoldDB" id="A0A017RTM9"/>
<dbReference type="STRING" id="1403537.Q428_09750"/>
<dbReference type="PANTHER" id="PTHR30294">
    <property type="entry name" value="MEMBRANE COMPONENT OF ABC TRANSPORTER YHHJ-RELATED"/>
    <property type="match status" value="1"/>
</dbReference>
<evidence type="ECO:0000256" key="7">
    <source>
        <dbReference type="ARBA" id="ARBA00023136"/>
    </source>
</evidence>
<keyword evidence="3 8" id="KW-0813">Transport</keyword>
<dbReference type="InterPro" id="IPR047817">
    <property type="entry name" value="ABC2_TM_bact-type"/>
</dbReference>
<dbReference type="RefSeq" id="WP_035380311.1">
    <property type="nucleotide sequence ID" value="NZ_AZQP01000029.1"/>
</dbReference>
<keyword evidence="6 8" id="KW-1133">Transmembrane helix</keyword>
<keyword evidence="10" id="KW-0547">Nucleotide-binding</keyword>
<feature type="transmembrane region" description="Helical" evidence="8">
    <location>
        <begin position="349"/>
        <end position="371"/>
    </location>
</feature>
<keyword evidence="10" id="KW-0067">ATP-binding</keyword>
<evidence type="ECO:0000256" key="5">
    <source>
        <dbReference type="ARBA" id="ARBA00022692"/>
    </source>
</evidence>
<comment type="caution">
    <text evidence="10">The sequence shown here is derived from an EMBL/GenBank/DDBJ whole genome shotgun (WGS) entry which is preliminary data.</text>
</comment>
<dbReference type="InterPro" id="IPR051449">
    <property type="entry name" value="ABC-2_transporter_component"/>
</dbReference>
<feature type="transmembrane region" description="Helical" evidence="8">
    <location>
        <begin position="21"/>
        <end position="40"/>
    </location>
</feature>
<feature type="domain" description="ABC transmembrane type-2" evidence="9">
    <location>
        <begin position="150"/>
        <end position="374"/>
    </location>
</feature>
<dbReference type="GO" id="GO:0043190">
    <property type="term" value="C:ATP-binding cassette (ABC) transporter complex"/>
    <property type="evidence" value="ECO:0007669"/>
    <property type="project" value="InterPro"/>
</dbReference>
<evidence type="ECO:0000256" key="1">
    <source>
        <dbReference type="ARBA" id="ARBA00004651"/>
    </source>
</evidence>
<evidence type="ECO:0000313" key="10">
    <source>
        <dbReference type="EMBL" id="EYE88083.1"/>
    </source>
</evidence>
<evidence type="ECO:0000259" key="9">
    <source>
        <dbReference type="PROSITE" id="PS51012"/>
    </source>
</evidence>
<keyword evidence="5 8" id="KW-0812">Transmembrane</keyword>
<dbReference type="Proteomes" id="UP000019681">
    <property type="component" value="Unassembled WGS sequence"/>
</dbReference>
<proteinExistence type="inferred from homology"/>
<accession>A0A017RTM9</accession>
<name>A0A017RTM9_9CLOT</name>
<dbReference type="EMBL" id="AZQP01000029">
    <property type="protein sequence ID" value="EYE88083.1"/>
    <property type="molecule type" value="Genomic_DNA"/>
</dbReference>
<dbReference type="PRINTS" id="PR00164">
    <property type="entry name" value="ABC2TRNSPORT"/>
</dbReference>
<reference evidence="10 11" key="1">
    <citation type="journal article" date="2014" name="Genome Announc.">
        <title>Draft Genome Sequence of Fervidicella metallireducens Strain AeBT, an Iron-Reducing Thermoanaerobe from the Great Artesian Basin.</title>
        <authorList>
            <person name="Patel B.K."/>
        </authorList>
    </citation>
    <scope>NUCLEOTIDE SEQUENCE [LARGE SCALE GENOMIC DNA]</scope>
    <source>
        <strain evidence="10 11">AeB</strain>
    </source>
</reference>
<gene>
    <name evidence="10" type="ORF">Q428_09750</name>
</gene>
<dbReference type="GO" id="GO:0005524">
    <property type="term" value="F:ATP binding"/>
    <property type="evidence" value="ECO:0007669"/>
    <property type="project" value="UniProtKB-KW"/>
</dbReference>
<keyword evidence="4 8" id="KW-1003">Cell membrane</keyword>
<organism evidence="10 11">
    <name type="scientific">Fervidicella metallireducens AeB</name>
    <dbReference type="NCBI Taxonomy" id="1403537"/>
    <lineage>
        <taxon>Bacteria</taxon>
        <taxon>Bacillati</taxon>
        <taxon>Bacillota</taxon>
        <taxon>Clostridia</taxon>
        <taxon>Eubacteriales</taxon>
        <taxon>Clostridiaceae</taxon>
        <taxon>Fervidicella</taxon>
    </lineage>
</organism>
<dbReference type="Pfam" id="PF12698">
    <property type="entry name" value="ABC2_membrane_3"/>
    <property type="match status" value="1"/>
</dbReference>
<sequence length="381" mass="43380">MKNALVIALNILKVTFRKKSGILIYILVPVACVLVSAAMYSNVASKPLYIGVVDKDNTELSRELITSVEKNKKFIVKIIDEDEVNNMVTSNRIDCSLIIPKGYEHDVLNKELKEIQIKSIKGEDITLWIQNYLNLYIRNIMDISNASNGDREVFNKIYSGYKSDNLKLEVKELEDFSVGKGIVSQSIGFFVMFIMIGATTTASLIVSEKRNRTYYRICSAPVSDKIYLLGNVFANFIIVFIQIILVIIVITRVLKINTFLPFHQLMVILVCFGLVSIGFGLLLVSFSDSTSQVNNLGNLIITPSCMLSGCFWPISFMPEIMRKFANFLPQKWTLEAIEKLQMGYKIEDIRYHIIVILSFALTFFMIAAFNFNRRRDTKNFV</sequence>
<evidence type="ECO:0000256" key="2">
    <source>
        <dbReference type="ARBA" id="ARBA00007783"/>
    </source>
</evidence>